<sequence length="619" mass="65861">MTFQPNYLNVALLCAGLCSTGVIATETTVLSEAQMLKYTSKANKTIVAQINTINLPLSAMATPTLASQNAPQTVSQTINHPNASYIKLHFKNIDLSKGGKLIVSAPDGSESYQYTAGNMRAATRDSRIGDDGTSQFAAMSITGESAIVTFIPGANQHASEFGEIDFYYHGTEGQDGGELVTPNFTAEPSNLDTDVGTFSTCGAMERRNVQCWAQSHPTEFERSRPVARLIIGGSSLCTAWRVGPDNRMFTNNHCVETAAELTATEVWFNYQRKDCNGNTNETVVKVTGKDFLKTDYTLDYTLFTINDFAKAAPFGYFGLDVRNANQGERIYIPQHGSGNPKELAIESDQDTNGLCSVNQASANGRGTNTDIGYYCDTIGGSSGSPVLAAATNKVIALHHLGGCTNKGAKVSLIWPQVATHFNNQIPEGDNGNTTPLPVASFAANCTLLNCQFDASNSSSPNGNISNYQWQFGDGSADVGVTSNHTYANSGSYSVTLTVTDSAGETASTTQTVAVSQSNDSVLQKGVAKTGLAAAKGENLMYYIDIPANAGTVSFVLSGGSGDADLYVRKDLEPTTSSYDCRPFKLGNNETCSLNAGAGRYYVMVRAYSAFSGVSLVANY</sequence>
<dbReference type="InterPro" id="IPR007280">
    <property type="entry name" value="Peptidase_C_arc/bac"/>
</dbReference>
<evidence type="ECO:0000313" key="5">
    <source>
        <dbReference type="Proteomes" id="UP001595453"/>
    </source>
</evidence>
<dbReference type="InterPro" id="IPR022409">
    <property type="entry name" value="PKD/Chitinase_dom"/>
</dbReference>
<gene>
    <name evidence="4" type="ORF">ACFOEE_12300</name>
</gene>
<organism evidence="4 5">
    <name type="scientific">Pseudoalteromonas fenneropenaei</name>
    <dbReference type="NCBI Taxonomy" id="1737459"/>
    <lineage>
        <taxon>Bacteria</taxon>
        <taxon>Pseudomonadati</taxon>
        <taxon>Pseudomonadota</taxon>
        <taxon>Gammaproteobacteria</taxon>
        <taxon>Alteromonadales</taxon>
        <taxon>Pseudoalteromonadaceae</taxon>
        <taxon>Pseudoalteromonas</taxon>
    </lineage>
</organism>
<dbReference type="InterPro" id="IPR043504">
    <property type="entry name" value="Peptidase_S1_PA_chymotrypsin"/>
</dbReference>
<feature type="domain" description="PKD" evidence="3">
    <location>
        <begin position="448"/>
        <end position="521"/>
    </location>
</feature>
<dbReference type="EMBL" id="JBHRSD010000018">
    <property type="protein sequence ID" value="MFC3033303.1"/>
    <property type="molecule type" value="Genomic_DNA"/>
</dbReference>
<dbReference type="PROSITE" id="PS50093">
    <property type="entry name" value="PKD"/>
    <property type="match status" value="1"/>
</dbReference>
<dbReference type="SMART" id="SM00089">
    <property type="entry name" value="PKD"/>
    <property type="match status" value="1"/>
</dbReference>
<comment type="caution">
    <text evidence="4">The sequence shown here is derived from an EMBL/GenBank/DDBJ whole genome shotgun (WGS) entry which is preliminary data.</text>
</comment>
<reference evidence="5" key="1">
    <citation type="journal article" date="2019" name="Int. J. Syst. Evol. Microbiol.">
        <title>The Global Catalogue of Microorganisms (GCM) 10K type strain sequencing project: providing services to taxonomists for standard genome sequencing and annotation.</title>
        <authorList>
            <consortium name="The Broad Institute Genomics Platform"/>
            <consortium name="The Broad Institute Genome Sequencing Center for Infectious Disease"/>
            <person name="Wu L."/>
            <person name="Ma J."/>
        </authorList>
    </citation>
    <scope>NUCLEOTIDE SEQUENCE [LARGE SCALE GENOMIC DNA]</scope>
    <source>
        <strain evidence="5">KCTC 42730</strain>
    </source>
</reference>
<accession>A0ABV7CL79</accession>
<dbReference type="Gene3D" id="2.40.10.10">
    <property type="entry name" value="Trypsin-like serine proteases"/>
    <property type="match status" value="2"/>
</dbReference>
<dbReference type="InterPro" id="IPR035986">
    <property type="entry name" value="PKD_dom_sf"/>
</dbReference>
<dbReference type="Gene3D" id="2.60.120.380">
    <property type="match status" value="1"/>
</dbReference>
<comment type="cofactor">
    <cofactor evidence="1">
        <name>Ca(2+)</name>
        <dbReference type="ChEBI" id="CHEBI:29108"/>
    </cofactor>
</comment>
<dbReference type="PANTHER" id="PTHR36234">
    <property type="entry name" value="LYSYL ENDOPEPTIDASE"/>
    <property type="match status" value="1"/>
</dbReference>
<dbReference type="Gene3D" id="2.60.40.10">
    <property type="entry name" value="Immunoglobulins"/>
    <property type="match status" value="1"/>
</dbReference>
<dbReference type="SUPFAM" id="SSF49299">
    <property type="entry name" value="PKD domain"/>
    <property type="match status" value="1"/>
</dbReference>
<evidence type="ECO:0000256" key="2">
    <source>
        <dbReference type="SAM" id="SignalP"/>
    </source>
</evidence>
<dbReference type="Proteomes" id="UP001595453">
    <property type="component" value="Unassembled WGS sequence"/>
</dbReference>
<keyword evidence="2" id="KW-0732">Signal</keyword>
<dbReference type="InterPro" id="IPR009003">
    <property type="entry name" value="Peptidase_S1_PA"/>
</dbReference>
<proteinExistence type="predicted"/>
<protein>
    <submittedName>
        <fullName evidence="4">PKD domain-containing protein</fullName>
    </submittedName>
</protein>
<evidence type="ECO:0000256" key="1">
    <source>
        <dbReference type="ARBA" id="ARBA00001913"/>
    </source>
</evidence>
<dbReference type="Pfam" id="PF04151">
    <property type="entry name" value="PPC"/>
    <property type="match status" value="1"/>
</dbReference>
<dbReference type="Pfam" id="PF18911">
    <property type="entry name" value="PKD_4"/>
    <property type="match status" value="1"/>
</dbReference>
<feature type="chain" id="PRO_5047224152" evidence="2">
    <location>
        <begin position="25"/>
        <end position="619"/>
    </location>
</feature>
<keyword evidence="5" id="KW-1185">Reference proteome</keyword>
<dbReference type="SUPFAM" id="SSF50494">
    <property type="entry name" value="Trypsin-like serine proteases"/>
    <property type="match status" value="1"/>
</dbReference>
<dbReference type="InterPro" id="IPR000601">
    <property type="entry name" value="PKD_dom"/>
</dbReference>
<feature type="signal peptide" evidence="2">
    <location>
        <begin position="1"/>
        <end position="24"/>
    </location>
</feature>
<evidence type="ECO:0000313" key="4">
    <source>
        <dbReference type="EMBL" id="MFC3033303.1"/>
    </source>
</evidence>
<dbReference type="Pfam" id="PF13365">
    <property type="entry name" value="Trypsin_2"/>
    <property type="match status" value="1"/>
</dbReference>
<dbReference type="CDD" id="cd00146">
    <property type="entry name" value="PKD"/>
    <property type="match status" value="1"/>
</dbReference>
<evidence type="ECO:0000259" key="3">
    <source>
        <dbReference type="PROSITE" id="PS50093"/>
    </source>
</evidence>
<name>A0ABV7CL79_9GAMM</name>
<dbReference type="PANTHER" id="PTHR36234:SF5">
    <property type="entry name" value="LYSYL ENDOPEPTIDASE"/>
    <property type="match status" value="1"/>
</dbReference>
<dbReference type="InterPro" id="IPR013783">
    <property type="entry name" value="Ig-like_fold"/>
</dbReference>
<dbReference type="RefSeq" id="WP_377124650.1">
    <property type="nucleotide sequence ID" value="NZ_JBHRSD010000018.1"/>
</dbReference>